<gene>
    <name evidence="4" type="primary">ftsZ</name>
    <name evidence="8" type="ORF">DBW97_01630</name>
</gene>
<feature type="domain" description="Tubulin/FtsZ GTPase" evidence="6">
    <location>
        <begin position="14"/>
        <end position="206"/>
    </location>
</feature>
<reference evidence="8 9" key="1">
    <citation type="journal article" date="2018" name="Microbiome">
        <title>Fine metagenomic profile of the Mediterranean stratified and mixed water columns revealed by assembly and recruitment.</title>
        <authorList>
            <person name="Haro-Moreno J.M."/>
            <person name="Lopez-Perez M."/>
            <person name="De La Torre J.R."/>
            <person name="Picazo A."/>
            <person name="Camacho A."/>
            <person name="Rodriguez-Valera F."/>
        </authorList>
    </citation>
    <scope>NUCLEOTIDE SEQUENCE [LARGE SCALE GENOMIC DNA]</scope>
    <source>
        <strain evidence="8">MED-G83</strain>
    </source>
</reference>
<dbReference type="GO" id="GO:0032153">
    <property type="term" value="C:cell division site"/>
    <property type="evidence" value="ECO:0007669"/>
    <property type="project" value="UniProtKB-UniRule"/>
</dbReference>
<comment type="subunit">
    <text evidence="4">Homodimer. Polymerizes to form a dynamic ring structure in a strictly GTP-dependent manner. Interacts directly with several other division proteins.</text>
</comment>
<keyword evidence="4 8" id="KW-0132">Cell division</keyword>
<organism evidence="8 9">
    <name type="scientific">SAR86 cluster bacterium</name>
    <dbReference type="NCBI Taxonomy" id="2030880"/>
    <lineage>
        <taxon>Bacteria</taxon>
        <taxon>Pseudomonadati</taxon>
        <taxon>Pseudomonadota</taxon>
        <taxon>Gammaproteobacteria</taxon>
        <taxon>SAR86 cluster</taxon>
    </lineage>
</organism>
<dbReference type="Gene3D" id="3.40.50.1440">
    <property type="entry name" value="Tubulin/FtsZ, GTPase domain"/>
    <property type="match status" value="1"/>
</dbReference>
<name>A0A368BPE1_9GAMM</name>
<dbReference type="AlphaFoldDB" id="A0A368BPE1"/>
<dbReference type="PANTHER" id="PTHR30314:SF3">
    <property type="entry name" value="MITOCHONDRIAL DIVISION PROTEIN FSZA"/>
    <property type="match status" value="1"/>
</dbReference>
<keyword evidence="3 4" id="KW-0342">GTP-binding</keyword>
<dbReference type="Pfam" id="PF12327">
    <property type="entry name" value="FtsZ_C"/>
    <property type="match status" value="1"/>
</dbReference>
<dbReference type="SMART" id="SM00864">
    <property type="entry name" value="Tubulin"/>
    <property type="match status" value="1"/>
</dbReference>
<keyword evidence="2 4" id="KW-0547">Nucleotide-binding</keyword>
<dbReference type="FunFam" id="3.40.50.1440:FF:000001">
    <property type="entry name" value="Cell division protein FtsZ"/>
    <property type="match status" value="1"/>
</dbReference>
<feature type="binding site" evidence="4">
    <location>
        <begin position="109"/>
        <end position="111"/>
    </location>
    <ligand>
        <name>GTP</name>
        <dbReference type="ChEBI" id="CHEBI:37565"/>
    </ligand>
</feature>
<dbReference type="SMART" id="SM00865">
    <property type="entry name" value="Tubulin_C"/>
    <property type="match status" value="1"/>
</dbReference>
<feature type="binding site" evidence="4">
    <location>
        <position position="188"/>
    </location>
    <ligand>
        <name>GTP</name>
        <dbReference type="ChEBI" id="CHEBI:37565"/>
    </ligand>
</feature>
<evidence type="ECO:0000256" key="5">
    <source>
        <dbReference type="NCBIfam" id="TIGR00065"/>
    </source>
</evidence>
<dbReference type="PANTHER" id="PTHR30314">
    <property type="entry name" value="CELL DIVISION PROTEIN FTSZ-RELATED"/>
    <property type="match status" value="1"/>
</dbReference>
<dbReference type="Proteomes" id="UP000252147">
    <property type="component" value="Unassembled WGS sequence"/>
</dbReference>
<dbReference type="GO" id="GO:0051258">
    <property type="term" value="P:protein polymerization"/>
    <property type="evidence" value="ECO:0007669"/>
    <property type="project" value="UniProtKB-UniRule"/>
</dbReference>
<keyword evidence="4" id="KW-0131">Cell cycle</keyword>
<dbReference type="InterPro" id="IPR003008">
    <property type="entry name" value="Tubulin_FtsZ_GTPase"/>
</dbReference>
<evidence type="ECO:0000259" key="6">
    <source>
        <dbReference type="SMART" id="SM00864"/>
    </source>
</evidence>
<dbReference type="InterPro" id="IPR018316">
    <property type="entry name" value="Tubulin/FtsZ_2-layer-sand-dom"/>
</dbReference>
<dbReference type="CDD" id="cd02201">
    <property type="entry name" value="FtsZ_type1"/>
    <property type="match status" value="1"/>
</dbReference>
<dbReference type="InterPro" id="IPR008280">
    <property type="entry name" value="Tub_FtsZ_C"/>
</dbReference>
<evidence type="ECO:0000256" key="1">
    <source>
        <dbReference type="ARBA" id="ARBA00009690"/>
    </source>
</evidence>
<evidence type="ECO:0000313" key="9">
    <source>
        <dbReference type="Proteomes" id="UP000252147"/>
    </source>
</evidence>
<sequence length="364" mass="38853">MTWQILDSNYEQAKIAVIGIGGGGGNAIQHMISSGIKGVEFICANTDSQALSMIHNAKTIKLGNDLTKGLGAGNNPEVGKQATELSRQEIIDNLANTEMLFIAAGMGGGTGTGGAPVIAKIAKELNILTVAVVTTPFKTEGQKRASQAKNGISSLIENVDSLIEVDNEKVFEIFPPETPIEKAFTKVNDVLMNAVKGVANIVLKPSKINVDFADVLAVMSQKGMALMGYGSADGEDRAPKAIYEALNNPFFDRNEVKNAKGLLVNVCASSSITQKELRDILEEASSIGQDGVEAIPGLTIDESFGNTISVIIIATGLRRFNLGDFQRPKVFTTRANNENLSDDFLDLDQLKRANLSEVLGRLKN</sequence>
<evidence type="ECO:0000313" key="8">
    <source>
        <dbReference type="EMBL" id="RCL38737.1"/>
    </source>
</evidence>
<comment type="similarity">
    <text evidence="1 4">Belongs to the FtsZ family.</text>
</comment>
<dbReference type="HAMAP" id="MF_00909">
    <property type="entry name" value="FtsZ"/>
    <property type="match status" value="1"/>
</dbReference>
<evidence type="ECO:0000256" key="3">
    <source>
        <dbReference type="ARBA" id="ARBA00023134"/>
    </source>
</evidence>
<dbReference type="InterPro" id="IPR045061">
    <property type="entry name" value="FtsZ/CetZ"/>
</dbReference>
<evidence type="ECO:0000256" key="2">
    <source>
        <dbReference type="ARBA" id="ARBA00022741"/>
    </source>
</evidence>
<comment type="caution">
    <text evidence="8">The sequence shown here is derived from an EMBL/GenBank/DDBJ whole genome shotgun (WGS) entry which is preliminary data.</text>
</comment>
<dbReference type="SUPFAM" id="SSF52490">
    <property type="entry name" value="Tubulin nucleotide-binding domain-like"/>
    <property type="match status" value="1"/>
</dbReference>
<evidence type="ECO:0000259" key="7">
    <source>
        <dbReference type="SMART" id="SM00865"/>
    </source>
</evidence>
<feature type="binding site" evidence="4">
    <location>
        <begin position="22"/>
        <end position="26"/>
    </location>
    <ligand>
        <name>GTP</name>
        <dbReference type="ChEBI" id="CHEBI:37565"/>
    </ligand>
</feature>
<keyword evidence="4" id="KW-0717">Septation</keyword>
<feature type="binding site" evidence="4">
    <location>
        <position position="140"/>
    </location>
    <ligand>
        <name>GTP</name>
        <dbReference type="ChEBI" id="CHEBI:37565"/>
    </ligand>
</feature>
<feature type="binding site" evidence="4">
    <location>
        <position position="144"/>
    </location>
    <ligand>
        <name>GTP</name>
        <dbReference type="ChEBI" id="CHEBI:37565"/>
    </ligand>
</feature>
<dbReference type="InterPro" id="IPR000158">
    <property type="entry name" value="Cell_div_FtsZ"/>
</dbReference>
<dbReference type="GO" id="GO:0000917">
    <property type="term" value="P:division septum assembly"/>
    <property type="evidence" value="ECO:0007669"/>
    <property type="project" value="UniProtKB-KW"/>
</dbReference>
<dbReference type="GO" id="GO:0043093">
    <property type="term" value="P:FtsZ-dependent cytokinesis"/>
    <property type="evidence" value="ECO:0007669"/>
    <property type="project" value="UniProtKB-UniRule"/>
</dbReference>
<dbReference type="NCBIfam" id="TIGR00065">
    <property type="entry name" value="ftsZ"/>
    <property type="match status" value="1"/>
</dbReference>
<dbReference type="GO" id="GO:0005525">
    <property type="term" value="F:GTP binding"/>
    <property type="evidence" value="ECO:0007669"/>
    <property type="project" value="UniProtKB-UniRule"/>
</dbReference>
<dbReference type="EMBL" id="QOPD01000002">
    <property type="protein sequence ID" value="RCL38737.1"/>
    <property type="molecule type" value="Genomic_DNA"/>
</dbReference>
<dbReference type="PROSITE" id="PS01134">
    <property type="entry name" value="FTSZ_1"/>
    <property type="match status" value="1"/>
</dbReference>
<dbReference type="PRINTS" id="PR00423">
    <property type="entry name" value="CELLDVISFTSZ"/>
</dbReference>
<feature type="domain" description="Tubulin/FtsZ 2-layer sandwich" evidence="7">
    <location>
        <begin position="208"/>
        <end position="326"/>
    </location>
</feature>
<keyword evidence="4" id="KW-0963">Cytoplasm</keyword>
<accession>A0A368BPE1</accession>
<protein>
    <recommendedName>
        <fullName evidence="4 5">Cell division protein FtsZ</fullName>
    </recommendedName>
</protein>
<dbReference type="InterPro" id="IPR024757">
    <property type="entry name" value="FtsZ_C"/>
</dbReference>
<comment type="subcellular location">
    <subcellularLocation>
        <location evidence="4">Cytoplasm</location>
    </subcellularLocation>
    <text evidence="4">Assembles at midcell at the inner surface of the cytoplasmic membrane.</text>
</comment>
<dbReference type="GO" id="GO:0005737">
    <property type="term" value="C:cytoplasm"/>
    <property type="evidence" value="ECO:0007669"/>
    <property type="project" value="UniProtKB-SubCell"/>
</dbReference>
<dbReference type="GO" id="GO:0003924">
    <property type="term" value="F:GTPase activity"/>
    <property type="evidence" value="ECO:0007669"/>
    <property type="project" value="UniProtKB-UniRule"/>
</dbReference>
<comment type="function">
    <text evidence="4">Essential cell division protein that forms a contractile ring structure (Z ring) at the future cell division site. The regulation of the ring assembly controls the timing and the location of cell division. One of the functions of the FtsZ ring is to recruit other cell division proteins to the septum to produce a new cell wall between the dividing cells. Binds GTP and shows GTPase activity.</text>
</comment>
<proteinExistence type="inferred from homology"/>
<dbReference type="InterPro" id="IPR020805">
    <property type="entry name" value="Cell_div_FtsZ_CS"/>
</dbReference>
<evidence type="ECO:0000256" key="4">
    <source>
        <dbReference type="HAMAP-Rule" id="MF_00909"/>
    </source>
</evidence>
<dbReference type="SUPFAM" id="SSF55307">
    <property type="entry name" value="Tubulin C-terminal domain-like"/>
    <property type="match status" value="1"/>
</dbReference>
<dbReference type="Pfam" id="PF00091">
    <property type="entry name" value="Tubulin"/>
    <property type="match status" value="1"/>
</dbReference>
<dbReference type="InterPro" id="IPR036525">
    <property type="entry name" value="Tubulin/FtsZ_GTPase_sf"/>
</dbReference>